<dbReference type="RefSeq" id="WP_271863963.1">
    <property type="nucleotide sequence ID" value="NZ_JAOTGR010000001.1"/>
</dbReference>
<evidence type="ECO:0000256" key="4">
    <source>
        <dbReference type="ARBA" id="ARBA00023002"/>
    </source>
</evidence>
<evidence type="ECO:0000256" key="1">
    <source>
        <dbReference type="ARBA" id="ARBA00001974"/>
    </source>
</evidence>
<keyword evidence="2" id="KW-0285">Flavoprotein</keyword>
<evidence type="ECO:0000313" key="6">
    <source>
        <dbReference type="EMBL" id="MDB6258742.1"/>
    </source>
</evidence>
<reference evidence="6" key="2">
    <citation type="submission" date="2022-10" db="EMBL/GenBank/DDBJ databases">
        <authorList>
            <person name="Kostovova I."/>
            <person name="Moravkova M."/>
            <person name="Pechar R."/>
        </authorList>
    </citation>
    <scope>NUCLEOTIDE SEQUENCE</scope>
    <source>
        <strain evidence="6">M490A</strain>
    </source>
</reference>
<evidence type="ECO:0000256" key="2">
    <source>
        <dbReference type="ARBA" id="ARBA00022630"/>
    </source>
</evidence>
<accession>A0A9X3W6G1</accession>
<keyword evidence="3" id="KW-0274">FAD</keyword>
<dbReference type="SUPFAM" id="SSF56425">
    <property type="entry name" value="Succinate dehydrogenase/fumarate reductase flavoprotein, catalytic domain"/>
    <property type="match status" value="1"/>
</dbReference>
<dbReference type="InterPro" id="IPR036188">
    <property type="entry name" value="FAD/NAD-bd_sf"/>
</dbReference>
<proteinExistence type="predicted"/>
<reference evidence="6" key="1">
    <citation type="journal article" date="2022" name="Microorganisms">
        <title>Antibiotic Susceptibility, Resistance Gene Determinants and Corresponding Genomic Regions in Lactobacillus amylovorus Isolates Derived from Wild Boars and Domestic Pigs.</title>
        <authorList>
            <person name="Moravkova M."/>
            <person name="Kostovova I."/>
            <person name="Kavanova K."/>
            <person name="Pechar R."/>
            <person name="Stanek S."/>
            <person name="Brychta A."/>
            <person name="Zeman M."/>
            <person name="Kubasova T."/>
        </authorList>
    </citation>
    <scope>NUCLEOTIDE SEQUENCE</scope>
    <source>
        <strain evidence="6">M490A</strain>
    </source>
</reference>
<organism evidence="6 7">
    <name type="scientific">Lactobacillus amylovorus</name>
    <dbReference type="NCBI Taxonomy" id="1604"/>
    <lineage>
        <taxon>Bacteria</taxon>
        <taxon>Bacillati</taxon>
        <taxon>Bacillota</taxon>
        <taxon>Bacilli</taxon>
        <taxon>Lactobacillales</taxon>
        <taxon>Lactobacillaceae</taxon>
        <taxon>Lactobacillus</taxon>
    </lineage>
</organism>
<dbReference type="PANTHER" id="PTHR43400:SF7">
    <property type="entry name" value="FAD-DEPENDENT OXIDOREDUCTASE 2 FAD BINDING DOMAIN-CONTAINING PROTEIN"/>
    <property type="match status" value="1"/>
</dbReference>
<sequence length="491" mass="54866">MKELTTKVVVVGSGSAGISAGYELYQNDIPFIMLERGDKVGGAGKFGAHGVFAINSKQQQEKNVKYGYKDAFEGLTSYNHYFVNGELLSRFLKDSGQNIERMKEMGLPVTVEQSEQKAHLHDPLVYHKFNDFKDKMINWDKLPAKFESKGNQVLTETSAIDLDYQDNHLKAVIAEDKDHQKIRINAEKVIFADGGYPGNEEMMRKYYADYDNLLNLGEHKSDGTGIRLCEKLGADSNHTPVLFAHGCAPGQNINPMKRDSSVETLTNLPLLWIDHTGNRFVNEDIVYDFANWANAAHNVGGKYYVIIDQATLDHFKENKVELEDTFERQFCEVGQTPRTDVGPLKNIQSDFDACLETGEVVKADTIEELAEKLGLPVNAFKKSLEEYNQAVKNKKDEVFLKPADELLFTVEKGPFYAIVEHCATLGTLNGVNVDRNCQPVRKDGSPINDLYIVGNNVNGLYSDGYPSYEGIANGFAFVSGWIAAKEARQSL</sequence>
<gene>
    <name evidence="6" type="ORF">ODU72_08760</name>
</gene>
<dbReference type="InterPro" id="IPR003953">
    <property type="entry name" value="FAD-dep_OxRdtase_2_FAD-bd"/>
</dbReference>
<dbReference type="InterPro" id="IPR050315">
    <property type="entry name" value="FAD-oxidoreductase_2"/>
</dbReference>
<dbReference type="AlphaFoldDB" id="A0A9X3W6G1"/>
<evidence type="ECO:0000313" key="7">
    <source>
        <dbReference type="Proteomes" id="UP001141981"/>
    </source>
</evidence>
<evidence type="ECO:0000259" key="5">
    <source>
        <dbReference type="Pfam" id="PF00890"/>
    </source>
</evidence>
<dbReference type="Gene3D" id="3.90.700.10">
    <property type="entry name" value="Succinate dehydrogenase/fumarate reductase flavoprotein, catalytic domain"/>
    <property type="match status" value="1"/>
</dbReference>
<dbReference type="InterPro" id="IPR027477">
    <property type="entry name" value="Succ_DH/fumarate_Rdtase_cat_sf"/>
</dbReference>
<comment type="cofactor">
    <cofactor evidence="1">
        <name>FAD</name>
        <dbReference type="ChEBI" id="CHEBI:57692"/>
    </cofactor>
</comment>
<name>A0A9X3W6G1_LACAM</name>
<comment type="caution">
    <text evidence="6">The sequence shown here is derived from an EMBL/GenBank/DDBJ whole genome shotgun (WGS) entry which is preliminary data.</text>
</comment>
<protein>
    <submittedName>
        <fullName evidence="6">FAD-binding protein</fullName>
    </submittedName>
</protein>
<dbReference type="Proteomes" id="UP001141981">
    <property type="component" value="Unassembled WGS sequence"/>
</dbReference>
<dbReference type="EMBL" id="JAOTGY010000019">
    <property type="protein sequence ID" value="MDB6258742.1"/>
    <property type="molecule type" value="Genomic_DNA"/>
</dbReference>
<dbReference type="PANTHER" id="PTHR43400">
    <property type="entry name" value="FUMARATE REDUCTASE"/>
    <property type="match status" value="1"/>
</dbReference>
<dbReference type="Pfam" id="PF00890">
    <property type="entry name" value="FAD_binding_2"/>
    <property type="match status" value="1"/>
</dbReference>
<keyword evidence="4" id="KW-0560">Oxidoreductase</keyword>
<evidence type="ECO:0000256" key="3">
    <source>
        <dbReference type="ARBA" id="ARBA00022827"/>
    </source>
</evidence>
<dbReference type="GO" id="GO:0033765">
    <property type="term" value="F:steroid dehydrogenase activity, acting on the CH-CH group of donors"/>
    <property type="evidence" value="ECO:0007669"/>
    <property type="project" value="UniProtKB-ARBA"/>
</dbReference>
<dbReference type="Gene3D" id="3.50.50.60">
    <property type="entry name" value="FAD/NAD(P)-binding domain"/>
    <property type="match status" value="1"/>
</dbReference>
<feature type="domain" description="FAD-dependent oxidoreductase 2 FAD-binding" evidence="5">
    <location>
        <begin position="8"/>
        <end position="463"/>
    </location>
</feature>
<dbReference type="SUPFAM" id="SSF51905">
    <property type="entry name" value="FAD/NAD(P)-binding domain"/>
    <property type="match status" value="1"/>
</dbReference>